<accession>A0A0P1LJ80</accession>
<accession>A0A0P1M9F5</accession>
<feature type="transmembrane region" description="Helical" evidence="9">
    <location>
        <begin position="170"/>
        <end position="189"/>
    </location>
</feature>
<dbReference type="Pfam" id="PF16916">
    <property type="entry name" value="ZT_dimer"/>
    <property type="match status" value="1"/>
</dbReference>
<dbReference type="SUPFAM" id="SSF161111">
    <property type="entry name" value="Cation efflux protein transmembrane domain-like"/>
    <property type="match status" value="1"/>
</dbReference>
<dbReference type="AlphaFoldDB" id="A0A0P1LLC3"/>
<reference evidence="13 14" key="1">
    <citation type="submission" date="2015-11" db="EMBL/GenBank/DDBJ databases">
        <authorList>
            <person name="Zhang Y."/>
            <person name="Guo Z."/>
        </authorList>
    </citation>
    <scope>NUCLEOTIDE SEQUENCE [LARGE SCALE GENOMIC DNA]</scope>
    <source>
        <strain evidence="13">JGI-4</strain>
    </source>
</reference>
<protein>
    <submittedName>
        <fullName evidence="13">Cobalt-zinc-cadmium efflux system protein</fullName>
    </submittedName>
</protein>
<accession>A0A0P1M1G1</accession>
<dbReference type="InterPro" id="IPR036837">
    <property type="entry name" value="Cation_efflux_CTD_sf"/>
</dbReference>
<dbReference type="PANTHER" id="PTHR11562">
    <property type="entry name" value="CATION EFFLUX PROTEIN/ ZINC TRANSPORTER"/>
    <property type="match status" value="1"/>
</dbReference>
<proteinExistence type="inferred from homology"/>
<dbReference type="Gene3D" id="3.30.70.1350">
    <property type="entry name" value="Cation efflux protein, cytoplasmic domain"/>
    <property type="match status" value="1"/>
</dbReference>
<feature type="domain" description="Cation efflux protein transmembrane" evidence="10">
    <location>
        <begin position="11"/>
        <end position="200"/>
    </location>
</feature>
<evidence type="ECO:0000259" key="11">
    <source>
        <dbReference type="Pfam" id="PF16916"/>
    </source>
</evidence>
<dbReference type="STRING" id="1633631.GCA_001442925_00761"/>
<dbReference type="InterPro" id="IPR058533">
    <property type="entry name" value="Cation_efflux_TM"/>
</dbReference>
<dbReference type="Proteomes" id="UP000182011">
    <property type="component" value="Unassembled WGS sequence"/>
</dbReference>
<evidence type="ECO:0000256" key="6">
    <source>
        <dbReference type="ARBA" id="ARBA00022989"/>
    </source>
</evidence>
<dbReference type="InterPro" id="IPR002524">
    <property type="entry name" value="Cation_efflux"/>
</dbReference>
<keyword evidence="3" id="KW-0813">Transport</keyword>
<evidence type="ECO:0000256" key="9">
    <source>
        <dbReference type="SAM" id="Phobius"/>
    </source>
</evidence>
<evidence type="ECO:0000256" key="5">
    <source>
        <dbReference type="ARBA" id="ARBA00022906"/>
    </source>
</evidence>
<keyword evidence="7" id="KW-0406">Ion transport</keyword>
<accession>A0A0S4MZW9</accession>
<evidence type="ECO:0000256" key="2">
    <source>
        <dbReference type="ARBA" id="ARBA00008873"/>
    </source>
</evidence>
<reference evidence="12 15" key="2">
    <citation type="submission" date="2015-11" db="EMBL/GenBank/DDBJ databases">
        <authorList>
            <person name="Varghese N."/>
        </authorList>
    </citation>
    <scope>NUCLEOTIDE SEQUENCE [LARGE SCALE GENOMIC DNA]</scope>
    <source>
        <strain evidence="12 15">JGI-8</strain>
    </source>
</reference>
<evidence type="ECO:0000313" key="15">
    <source>
        <dbReference type="Proteomes" id="UP000182200"/>
    </source>
</evidence>
<evidence type="ECO:0000259" key="10">
    <source>
        <dbReference type="Pfam" id="PF01545"/>
    </source>
</evidence>
<accession>A0A0P1LZ09</accession>
<dbReference type="GO" id="GO:0005385">
    <property type="term" value="F:zinc ion transmembrane transporter activity"/>
    <property type="evidence" value="ECO:0007669"/>
    <property type="project" value="TreeGrafter"/>
</dbReference>
<dbReference type="Gene3D" id="1.20.1510.10">
    <property type="entry name" value="Cation efflux protein transmembrane domain"/>
    <property type="match status" value="1"/>
</dbReference>
<dbReference type="GO" id="GO:0005886">
    <property type="term" value="C:plasma membrane"/>
    <property type="evidence" value="ECO:0007669"/>
    <property type="project" value="TreeGrafter"/>
</dbReference>
<comment type="subcellular location">
    <subcellularLocation>
        <location evidence="1">Membrane</location>
        <topology evidence="1">Multi-pass membrane protein</topology>
    </subcellularLocation>
</comment>
<dbReference type="NCBIfam" id="TIGR01297">
    <property type="entry name" value="CDF"/>
    <property type="match status" value="1"/>
</dbReference>
<evidence type="ECO:0000256" key="3">
    <source>
        <dbReference type="ARBA" id="ARBA00022448"/>
    </source>
</evidence>
<accession>A0A0P1LP29</accession>
<keyword evidence="5" id="KW-0864">Zinc transport</keyword>
<feature type="domain" description="Cation efflux protein cytoplasmic" evidence="11">
    <location>
        <begin position="204"/>
        <end position="281"/>
    </location>
</feature>
<accession>A0A0N7MQU9</accession>
<keyword evidence="8 9" id="KW-0472">Membrane</keyword>
<dbReference type="PANTHER" id="PTHR11562:SF17">
    <property type="entry name" value="RE54080P-RELATED"/>
    <property type="match status" value="1"/>
</dbReference>
<dbReference type="EMBL" id="FAOP01000004">
    <property type="protein sequence ID" value="CUU03503.1"/>
    <property type="molecule type" value="Genomic_DNA"/>
</dbReference>
<feature type="transmembrane region" description="Helical" evidence="9">
    <location>
        <begin position="110"/>
        <end position="131"/>
    </location>
</feature>
<dbReference type="Pfam" id="PF01545">
    <property type="entry name" value="Cation_efflux"/>
    <property type="match status" value="1"/>
</dbReference>
<evidence type="ECO:0000256" key="7">
    <source>
        <dbReference type="ARBA" id="ARBA00023065"/>
    </source>
</evidence>
<evidence type="ECO:0000256" key="4">
    <source>
        <dbReference type="ARBA" id="ARBA00022692"/>
    </source>
</evidence>
<feature type="transmembrane region" description="Helical" evidence="9">
    <location>
        <begin position="36"/>
        <end position="56"/>
    </location>
</feature>
<evidence type="ECO:0000256" key="8">
    <source>
        <dbReference type="ARBA" id="ARBA00023136"/>
    </source>
</evidence>
<feature type="transmembrane region" description="Helical" evidence="9">
    <location>
        <begin position="143"/>
        <end position="164"/>
    </location>
</feature>
<keyword evidence="15" id="KW-1185">Reference proteome</keyword>
<sequence>MNEKFRQKLNLVLVILLAFFVLELTAGFLTNSLALISDAGHMLTDIFAITISLLGFKIAENRNTKSKTYGFHRAEILAAFINGILLMLISGYILIEAFERFKNPPAVKGFEMLIVATAGLIANILAGIILFSEREKNLNMRSAYLHVISDALGSIGAISAGILIVVAKWFYADIIASLLISIIIAYNSIRLVKDSIHILMEGTPSDVNIDKIINQLFEIPEVIAVHDLHVWTLASGKNILTAHVRVKGEIDRKKLNILLTEIENVIKESSNIEHITIQIEPATFDAELIVPNQMEKHNLIQRQT</sequence>
<organism evidence="13 14">
    <name type="scientific">Candidatus Kryptonium thompsonii</name>
    <dbReference type="NCBI Taxonomy" id="1633631"/>
    <lineage>
        <taxon>Bacteria</taxon>
        <taxon>Pseudomonadati</taxon>
        <taxon>Candidatus Kryptoniota</taxon>
        <taxon>Candidatus Kryptonium</taxon>
    </lineage>
</organism>
<dbReference type="InterPro" id="IPR050681">
    <property type="entry name" value="CDF/SLC30A"/>
</dbReference>
<dbReference type="InterPro" id="IPR027470">
    <property type="entry name" value="Cation_efflux_CTD"/>
</dbReference>
<comment type="similarity">
    <text evidence="2">Belongs to the cation diffusion facilitator (CDF) transporter (TC 2.A.4) family. SLC30A subfamily.</text>
</comment>
<keyword evidence="5" id="KW-0862">Zinc</keyword>
<dbReference type="RefSeq" id="WP_075427177.1">
    <property type="nucleotide sequence ID" value="NZ_CZVI01000012.1"/>
</dbReference>
<accession>A0A0P1LLC3</accession>
<keyword evidence="4 9" id="KW-0812">Transmembrane</keyword>
<dbReference type="InterPro" id="IPR027469">
    <property type="entry name" value="Cation_efflux_TMD_sf"/>
</dbReference>
<evidence type="ECO:0000313" key="12">
    <source>
        <dbReference type="EMBL" id="CUS87215.1"/>
    </source>
</evidence>
<dbReference type="SUPFAM" id="SSF160240">
    <property type="entry name" value="Cation efflux protein cytoplasmic domain-like"/>
    <property type="match status" value="1"/>
</dbReference>
<evidence type="ECO:0000313" key="13">
    <source>
        <dbReference type="EMBL" id="CUU03503.1"/>
    </source>
</evidence>
<feature type="transmembrane region" description="Helical" evidence="9">
    <location>
        <begin position="76"/>
        <end position="95"/>
    </location>
</feature>
<evidence type="ECO:0000256" key="1">
    <source>
        <dbReference type="ARBA" id="ARBA00004141"/>
    </source>
</evidence>
<name>A0A0P1LLC3_9BACT</name>
<gene>
    <name evidence="13" type="ORF">JGI4_00761</name>
    <name evidence="12" type="ORF">JGI8_01084</name>
</gene>
<keyword evidence="6 9" id="KW-1133">Transmembrane helix</keyword>
<dbReference type="Proteomes" id="UP000182200">
    <property type="component" value="Unassembled WGS sequence"/>
</dbReference>
<dbReference type="EMBL" id="CZVI01000012">
    <property type="protein sequence ID" value="CUS87215.1"/>
    <property type="molecule type" value="Genomic_DNA"/>
</dbReference>
<evidence type="ECO:0000313" key="14">
    <source>
        <dbReference type="Proteomes" id="UP000182011"/>
    </source>
</evidence>